<protein>
    <submittedName>
        <fullName evidence="4">Secreted protein</fullName>
    </submittedName>
</protein>
<evidence type="ECO:0000313" key="4">
    <source>
        <dbReference type="EMBL" id="AEI09837.1"/>
    </source>
</evidence>
<dbReference type="Proteomes" id="UP000000492">
    <property type="component" value="Chromosome"/>
</dbReference>
<evidence type="ECO:0000256" key="1">
    <source>
        <dbReference type="SAM" id="MobiDB-lite"/>
    </source>
</evidence>
<dbReference type="AlphaFoldDB" id="F8DZL8"/>
<feature type="compositionally biased region" description="Polar residues" evidence="1">
    <location>
        <begin position="68"/>
        <end position="82"/>
    </location>
</feature>
<keyword evidence="2" id="KW-0732">Signal</keyword>
<feature type="region of interest" description="Disordered" evidence="1">
    <location>
        <begin position="33"/>
        <end position="87"/>
    </location>
</feature>
<sequence>MLFMKPFQTRSIRLLGVASLSALAVGLTACGANEKSDSPESTVYGSDSSQPSNAANAAGNGGVEQQDKQGNGSSNHDGTQNAAEKRKREGLCATDQLEVTASAEQGAAGTSYYNIVFTNKGSSECTLKGFPGVSLVKDNNGSQIGRSAKRDSSKATEPVALKPGGKAVANLGITKAELHGGSCTPTQADGIRVYPPEETEAAYVPLKATGCEGNVDTLKIQPVQPYAPDAEAPNAG</sequence>
<dbReference type="KEGG" id="crd:CRES_1483"/>
<feature type="domain" description="DUF4232" evidence="3">
    <location>
        <begin position="92"/>
        <end position="224"/>
    </location>
</feature>
<evidence type="ECO:0000256" key="2">
    <source>
        <dbReference type="SAM" id="SignalP"/>
    </source>
</evidence>
<keyword evidence="5" id="KW-1185">Reference proteome</keyword>
<dbReference type="Pfam" id="PF14016">
    <property type="entry name" value="DUF4232"/>
    <property type="match status" value="1"/>
</dbReference>
<accession>F8DZL8</accession>
<feature type="chain" id="PRO_5039483345" evidence="2">
    <location>
        <begin position="25"/>
        <end position="236"/>
    </location>
</feature>
<feature type="signal peptide" evidence="2">
    <location>
        <begin position="1"/>
        <end position="24"/>
    </location>
</feature>
<dbReference type="EMBL" id="CP002857">
    <property type="protein sequence ID" value="AEI09837.1"/>
    <property type="molecule type" value="Genomic_DNA"/>
</dbReference>
<dbReference type="HOGENOM" id="CLU_079632_0_0_11"/>
<evidence type="ECO:0000259" key="3">
    <source>
        <dbReference type="Pfam" id="PF14016"/>
    </source>
</evidence>
<gene>
    <name evidence="4" type="ordered locus">CRES_1483</name>
</gene>
<dbReference type="eggNOG" id="ENOG50330G5">
    <property type="taxonomic scope" value="Bacteria"/>
</dbReference>
<name>F8DZL8_CORRG</name>
<reference evidence="4 5" key="1">
    <citation type="journal article" date="2012" name="BMC Genomics">
        <title>Complete genome sequence, lifestyle, and multi-drug resistance of the human pathogen Corynebacterium resistens DSM 45100 isolated from blood samples of a leukemia patient.</title>
        <authorList>
            <person name="Schroder J."/>
            <person name="Maus I."/>
            <person name="Meyer K."/>
            <person name="Wordemann S."/>
            <person name="Blom J."/>
            <person name="Jaenicke S."/>
            <person name="Schneider J."/>
            <person name="Trost E."/>
            <person name="Tauch A."/>
        </authorList>
    </citation>
    <scope>NUCLEOTIDE SEQUENCE [LARGE SCALE GENOMIC DNA]</scope>
    <source>
        <strain evidence="5">DSM 45100 / JCM 12819 / CCUG 50093 / GTC 2026 / SICGH 158</strain>
    </source>
</reference>
<feature type="compositionally biased region" description="Polar residues" evidence="1">
    <location>
        <begin position="39"/>
        <end position="52"/>
    </location>
</feature>
<proteinExistence type="predicted"/>
<dbReference type="STRING" id="662755.CRES_1483"/>
<evidence type="ECO:0000313" key="5">
    <source>
        <dbReference type="Proteomes" id="UP000000492"/>
    </source>
</evidence>
<dbReference type="InterPro" id="IPR025326">
    <property type="entry name" value="DUF4232"/>
</dbReference>
<dbReference type="PROSITE" id="PS51257">
    <property type="entry name" value="PROKAR_LIPOPROTEIN"/>
    <property type="match status" value="1"/>
</dbReference>
<organism evidence="4 5">
    <name type="scientific">Corynebacterium resistens (strain DSM 45100 / JCM 12819 / GTC 2026 / SICGH 158)</name>
    <dbReference type="NCBI Taxonomy" id="662755"/>
    <lineage>
        <taxon>Bacteria</taxon>
        <taxon>Bacillati</taxon>
        <taxon>Actinomycetota</taxon>
        <taxon>Actinomycetes</taxon>
        <taxon>Mycobacteriales</taxon>
        <taxon>Corynebacteriaceae</taxon>
        <taxon>Corynebacterium</taxon>
    </lineage>
</organism>